<evidence type="ECO:0000313" key="3">
    <source>
        <dbReference type="Proteomes" id="UP001311915"/>
    </source>
</evidence>
<accession>A0AAV9LVM9</accession>
<comment type="caution">
    <text evidence="2">The sequence shown here is derived from an EMBL/GenBank/DDBJ whole genome shotgun (WGS) entry which is preliminary data.</text>
</comment>
<feature type="region of interest" description="Disordered" evidence="1">
    <location>
        <begin position="90"/>
        <end position="109"/>
    </location>
</feature>
<reference evidence="2 3" key="1">
    <citation type="submission" date="2023-10" db="EMBL/GenBank/DDBJ databases">
        <title>Genome-Wide Identification Analysis in wild type Solanum Pinnatisectum Reveals Some Genes Defensing Phytophthora Infestans.</title>
        <authorList>
            <person name="Sun C."/>
        </authorList>
    </citation>
    <scope>NUCLEOTIDE SEQUENCE [LARGE SCALE GENOMIC DNA]</scope>
    <source>
        <strain evidence="2">LQN</strain>
        <tissue evidence="2">Leaf</tissue>
    </source>
</reference>
<feature type="compositionally biased region" description="Pro residues" evidence="1">
    <location>
        <begin position="91"/>
        <end position="107"/>
    </location>
</feature>
<dbReference type="AlphaFoldDB" id="A0AAV9LVM9"/>
<evidence type="ECO:0000256" key="1">
    <source>
        <dbReference type="SAM" id="MobiDB-lite"/>
    </source>
</evidence>
<organism evidence="2 3">
    <name type="scientific">Solanum pinnatisectum</name>
    <name type="common">tansyleaf nightshade</name>
    <dbReference type="NCBI Taxonomy" id="50273"/>
    <lineage>
        <taxon>Eukaryota</taxon>
        <taxon>Viridiplantae</taxon>
        <taxon>Streptophyta</taxon>
        <taxon>Embryophyta</taxon>
        <taxon>Tracheophyta</taxon>
        <taxon>Spermatophyta</taxon>
        <taxon>Magnoliopsida</taxon>
        <taxon>eudicotyledons</taxon>
        <taxon>Gunneridae</taxon>
        <taxon>Pentapetalae</taxon>
        <taxon>asterids</taxon>
        <taxon>lamiids</taxon>
        <taxon>Solanales</taxon>
        <taxon>Solanaceae</taxon>
        <taxon>Solanoideae</taxon>
        <taxon>Solaneae</taxon>
        <taxon>Solanum</taxon>
    </lineage>
</organism>
<dbReference type="EMBL" id="JAWPEI010000004">
    <property type="protein sequence ID" value="KAK4729819.1"/>
    <property type="molecule type" value="Genomic_DNA"/>
</dbReference>
<protein>
    <submittedName>
        <fullName evidence="2">Uncharacterized protein</fullName>
    </submittedName>
</protein>
<dbReference type="Proteomes" id="UP001311915">
    <property type="component" value="Unassembled WGS sequence"/>
</dbReference>
<sequence length="124" mass="13162">MARTRGGTARGDALGPMDRASAWGRRRPRGRGRAAAHARDREEEPQIAYVPPQPVGLGPAQPPLAPAATPDLHALLTQILATIGEMRQAPTPAPALAPAPQGQPPPVYVAVQPDLKNREMPLHE</sequence>
<name>A0AAV9LVM9_9SOLN</name>
<gene>
    <name evidence="2" type="ORF">R3W88_022807</name>
</gene>
<evidence type="ECO:0000313" key="2">
    <source>
        <dbReference type="EMBL" id="KAK4729819.1"/>
    </source>
</evidence>
<feature type="region of interest" description="Disordered" evidence="1">
    <location>
        <begin position="1"/>
        <end position="68"/>
    </location>
</feature>
<proteinExistence type="predicted"/>
<keyword evidence="3" id="KW-1185">Reference proteome</keyword>
<feature type="compositionally biased region" description="Basic residues" evidence="1">
    <location>
        <begin position="24"/>
        <end position="36"/>
    </location>
</feature>